<reference evidence="3 4" key="1">
    <citation type="submission" date="2020-08" db="EMBL/GenBank/DDBJ databases">
        <title>Genomic Encyclopedia of Type Strains, Phase IV (KMG-IV): sequencing the most valuable type-strain genomes for metagenomic binning, comparative biology and taxonomic classification.</title>
        <authorList>
            <person name="Goeker M."/>
        </authorList>
    </citation>
    <scope>NUCLEOTIDE SEQUENCE [LARGE SCALE GENOMIC DNA]</scope>
    <source>
        <strain evidence="3 4">DSM 102189</strain>
    </source>
</reference>
<evidence type="ECO:0000313" key="3">
    <source>
        <dbReference type="EMBL" id="MBB6228108.1"/>
    </source>
</evidence>
<dbReference type="EMBL" id="JACIIV010000015">
    <property type="protein sequence ID" value="MBB6228108.1"/>
    <property type="molecule type" value="Genomic_DNA"/>
</dbReference>
<keyword evidence="1" id="KW-0812">Transmembrane</keyword>
<organism evidence="3 4">
    <name type="scientific">Polymorphobacter multimanifer</name>
    <dbReference type="NCBI Taxonomy" id="1070431"/>
    <lineage>
        <taxon>Bacteria</taxon>
        <taxon>Pseudomonadati</taxon>
        <taxon>Pseudomonadota</taxon>
        <taxon>Alphaproteobacteria</taxon>
        <taxon>Sphingomonadales</taxon>
        <taxon>Sphingosinicellaceae</taxon>
        <taxon>Polymorphobacter</taxon>
    </lineage>
</organism>
<dbReference type="InterPro" id="IPR052336">
    <property type="entry name" value="MlaD_Phospholipid_Transporter"/>
</dbReference>
<comment type="caution">
    <text evidence="3">The sequence shown here is derived from an EMBL/GenBank/DDBJ whole genome shotgun (WGS) entry which is preliminary data.</text>
</comment>
<protein>
    <submittedName>
        <fullName evidence="3">Phospholipid/cholesterol/gamma-HCH transport system substrate-binding protein</fullName>
    </submittedName>
</protein>
<feature type="domain" description="Mce/MlaD" evidence="2">
    <location>
        <begin position="41"/>
        <end position="118"/>
    </location>
</feature>
<dbReference type="PANTHER" id="PTHR33371:SF4">
    <property type="entry name" value="INTERMEMBRANE PHOSPHOLIPID TRANSPORT SYSTEM BINDING PROTEIN MLAD"/>
    <property type="match status" value="1"/>
</dbReference>
<dbReference type="PANTHER" id="PTHR33371">
    <property type="entry name" value="INTERMEMBRANE PHOSPHOLIPID TRANSPORT SYSTEM BINDING PROTEIN MLAD-RELATED"/>
    <property type="match status" value="1"/>
</dbReference>
<accession>A0A841LGK8</accession>
<keyword evidence="1" id="KW-0472">Membrane</keyword>
<sequence length="163" mass="16733">MRALLKENVIEALLGALVLIVAALFINFAWERTQAGRGGGGYTLLARFPSVAGISPGTDVRLAGIKVGQVVAQRLDPASYQAVLEIGIQPGLNLPIDSSAAITSEGLLGGNFIALSPGAEETMLKPGEEIIETSGAADLMALIGSVVNRSGGDEPKPADAPEQ</sequence>
<proteinExistence type="predicted"/>
<name>A0A841LGK8_9SPHN</name>
<dbReference type="Proteomes" id="UP000538147">
    <property type="component" value="Unassembled WGS sequence"/>
</dbReference>
<keyword evidence="1" id="KW-1133">Transmembrane helix</keyword>
<dbReference type="AlphaFoldDB" id="A0A841LGK8"/>
<evidence type="ECO:0000259" key="2">
    <source>
        <dbReference type="Pfam" id="PF02470"/>
    </source>
</evidence>
<dbReference type="Pfam" id="PF02470">
    <property type="entry name" value="MlaD"/>
    <property type="match status" value="1"/>
</dbReference>
<feature type="transmembrane region" description="Helical" evidence="1">
    <location>
        <begin position="12"/>
        <end position="30"/>
    </location>
</feature>
<dbReference type="InterPro" id="IPR003399">
    <property type="entry name" value="Mce/MlaD"/>
</dbReference>
<evidence type="ECO:0000313" key="4">
    <source>
        <dbReference type="Proteomes" id="UP000538147"/>
    </source>
</evidence>
<keyword evidence="4" id="KW-1185">Reference proteome</keyword>
<dbReference type="RefSeq" id="WP_184199821.1">
    <property type="nucleotide sequence ID" value="NZ_JACIIV010000015.1"/>
</dbReference>
<evidence type="ECO:0000256" key="1">
    <source>
        <dbReference type="SAM" id="Phobius"/>
    </source>
</evidence>
<gene>
    <name evidence="3" type="ORF">FHS79_002293</name>
</gene>